<reference evidence="6 10" key="3">
    <citation type="journal article" date="2019" name="Nat. Med.">
        <title>A library of human gut bacterial isolates paired with longitudinal multiomics data enables mechanistic microbiome research.</title>
        <authorList>
            <person name="Poyet M."/>
            <person name="Groussin M."/>
            <person name="Gibbons S.M."/>
            <person name="Avila-Pacheco J."/>
            <person name="Jiang X."/>
            <person name="Kearney S.M."/>
            <person name="Perrotta A.R."/>
            <person name="Berdy B."/>
            <person name="Zhao S."/>
            <person name="Lieberman T.D."/>
            <person name="Swanson P.K."/>
            <person name="Smith M."/>
            <person name="Roesemann S."/>
            <person name="Alexander J.E."/>
            <person name="Rich S.A."/>
            <person name="Livny J."/>
            <person name="Vlamakis H."/>
            <person name="Clish C."/>
            <person name="Bullock K."/>
            <person name="Deik A."/>
            <person name="Scott J."/>
            <person name="Pierce K.A."/>
            <person name="Xavier R.J."/>
            <person name="Alm E.J."/>
        </authorList>
    </citation>
    <scope>NUCLEOTIDE SEQUENCE [LARGE SCALE GENOMIC DNA]</scope>
    <source>
        <strain evidence="6 10">BIOML-A11</strain>
    </source>
</reference>
<accession>A0A173VWN3</accession>
<evidence type="ECO:0000313" key="9">
    <source>
        <dbReference type="Proteomes" id="UP000245905"/>
    </source>
</evidence>
<evidence type="ECO:0000313" key="10">
    <source>
        <dbReference type="Proteomes" id="UP000479563"/>
    </source>
</evidence>
<reference evidence="7 9" key="1">
    <citation type="submission" date="2014-09" db="EMBL/GenBank/DDBJ databases">
        <title>Butyrate-producing bacteria isolated from human gut.</title>
        <authorList>
            <person name="Zhang Q."/>
            <person name="Zhao L."/>
        </authorList>
    </citation>
    <scope>NUCLEOTIDE SEQUENCE [LARGE SCALE GENOMIC DNA]</scope>
    <source>
        <strain evidence="7 9">R22</strain>
    </source>
</reference>
<dbReference type="Proteomes" id="UP000479563">
    <property type="component" value="Unassembled WGS sequence"/>
</dbReference>
<dbReference type="Proteomes" id="UP000245905">
    <property type="component" value="Unassembled WGS sequence"/>
</dbReference>
<feature type="transmembrane region" description="Helical" evidence="1">
    <location>
        <begin position="18"/>
        <end position="37"/>
    </location>
</feature>
<dbReference type="AlphaFoldDB" id="A0A173VWN3"/>
<evidence type="ECO:0000313" key="2">
    <source>
        <dbReference type="EMBL" id="CUN30515.1"/>
    </source>
</evidence>
<sequence length="65" mass="6549">MEQLLEEELFLVDGGKNWWYIVGGSITTVAGVAGVIVSPGLGGKLTSGAAAVSGIATVVDGWTAK</sequence>
<evidence type="ECO:0000313" key="8">
    <source>
        <dbReference type="Proteomes" id="UP000095673"/>
    </source>
</evidence>
<reference evidence="2 8" key="2">
    <citation type="submission" date="2015-09" db="EMBL/GenBank/DDBJ databases">
        <authorList>
            <consortium name="Pathogen Informatics"/>
        </authorList>
    </citation>
    <scope>NUCLEOTIDE SEQUENCE [LARGE SCALE GENOMIC DNA]</scope>
    <source>
        <strain evidence="2 8">2789STDY5834968</strain>
    </source>
</reference>
<evidence type="ECO:0000313" key="7">
    <source>
        <dbReference type="EMBL" id="PWE83132.1"/>
    </source>
</evidence>
<dbReference type="EMBL" id="JAJFBX010000026">
    <property type="protein sequence ID" value="MCC2748120.1"/>
    <property type="molecule type" value="Genomic_DNA"/>
</dbReference>
<evidence type="ECO:0000313" key="3">
    <source>
        <dbReference type="EMBL" id="MCB6937487.1"/>
    </source>
</evidence>
<evidence type="ECO:0000313" key="4">
    <source>
        <dbReference type="EMBL" id="MCB6962438.1"/>
    </source>
</evidence>
<dbReference type="Proteomes" id="UP001197847">
    <property type="component" value="Unassembled WGS sequence"/>
</dbReference>
<keyword evidence="1" id="KW-0472">Membrane</keyword>
<evidence type="ECO:0000313" key="6">
    <source>
        <dbReference type="EMBL" id="MSC61595.1"/>
    </source>
</evidence>
<protein>
    <submittedName>
        <fullName evidence="2">Uncharacterized protein</fullName>
    </submittedName>
</protein>
<dbReference type="EMBL" id="CYXM01000037">
    <property type="protein sequence ID" value="CUN30515.1"/>
    <property type="molecule type" value="Genomic_DNA"/>
</dbReference>
<proteinExistence type="predicted"/>
<keyword evidence="1" id="KW-1133">Transmembrane helix</keyword>
<gene>
    <name evidence="2" type="ORF">ERS852580_03554</name>
    <name evidence="6" type="ORF">GKE07_15705</name>
    <name evidence="7" type="ORF">LD38_11195</name>
    <name evidence="3" type="ORF">LIZ56_03545</name>
    <name evidence="4" type="ORF">LIZ82_16330</name>
    <name evidence="5" type="ORF">LK487_13990</name>
</gene>
<evidence type="ECO:0000313" key="5">
    <source>
        <dbReference type="EMBL" id="MCC2748120.1"/>
    </source>
</evidence>
<dbReference type="EMBL" id="JAJCJQ010000061">
    <property type="protein sequence ID" value="MCB6962438.1"/>
    <property type="molecule type" value="Genomic_DNA"/>
</dbReference>
<dbReference type="Proteomes" id="UP001197684">
    <property type="component" value="Unassembled WGS sequence"/>
</dbReference>
<organism evidence="2 8">
    <name type="scientific">Agathobacter rectalis</name>
    <dbReference type="NCBI Taxonomy" id="39491"/>
    <lineage>
        <taxon>Bacteria</taxon>
        <taxon>Bacillati</taxon>
        <taxon>Bacillota</taxon>
        <taxon>Clostridia</taxon>
        <taxon>Lachnospirales</taxon>
        <taxon>Lachnospiraceae</taxon>
        <taxon>Agathobacter</taxon>
    </lineage>
</organism>
<keyword evidence="1" id="KW-0812">Transmembrane</keyword>
<dbReference type="Proteomes" id="UP000095673">
    <property type="component" value="Unassembled WGS sequence"/>
</dbReference>
<dbReference type="EMBL" id="JRFS01000025">
    <property type="protein sequence ID" value="PWE83132.1"/>
    <property type="molecule type" value="Genomic_DNA"/>
</dbReference>
<dbReference type="RefSeq" id="WP_055238869.1">
    <property type="nucleotide sequence ID" value="NZ_CYXM01000037.1"/>
</dbReference>
<reference evidence="5" key="5">
    <citation type="submission" date="2021-10" db="EMBL/GenBank/DDBJ databases">
        <title>Collection of gut derived symbiotic bacterial strains cultured from healthy donors.</title>
        <authorList>
            <person name="Lin H."/>
            <person name="Littmann E."/>
            <person name="Claire K."/>
            <person name="Pamer E."/>
        </authorList>
    </citation>
    <scope>NUCLEOTIDE SEQUENCE</scope>
    <source>
        <strain evidence="5">MSK.22.92</strain>
    </source>
</reference>
<dbReference type="EMBL" id="JAJCJK010000004">
    <property type="protein sequence ID" value="MCB6937487.1"/>
    <property type="molecule type" value="Genomic_DNA"/>
</dbReference>
<reference evidence="3" key="4">
    <citation type="submission" date="2021-10" db="EMBL/GenBank/DDBJ databases">
        <title>Collection of gut derived symbiotic bacterial strains cultured from healthy donors.</title>
        <authorList>
            <person name="Lin H."/>
            <person name="Littmann E."/>
            <person name="Kohout C."/>
            <person name="Pamer E.G."/>
        </authorList>
    </citation>
    <scope>NUCLEOTIDE SEQUENCE</scope>
    <source>
        <strain evidence="4">DFI.7.28A</strain>
        <strain evidence="3">DFI.9.42</strain>
    </source>
</reference>
<name>A0A173VWN3_9FIRM</name>
<dbReference type="EMBL" id="WKQP01000044">
    <property type="protein sequence ID" value="MSC61595.1"/>
    <property type="molecule type" value="Genomic_DNA"/>
</dbReference>
<evidence type="ECO:0000256" key="1">
    <source>
        <dbReference type="SAM" id="Phobius"/>
    </source>
</evidence>
<dbReference type="Proteomes" id="UP001197741">
    <property type="component" value="Unassembled WGS sequence"/>
</dbReference>